<keyword evidence="2" id="KW-0677">Repeat</keyword>
<dbReference type="PANTHER" id="PTHR46376">
    <property type="entry name" value="LEUCINE-ZIPPER-LIKE TRANSCRIPTIONAL REGULATOR 1"/>
    <property type="match status" value="1"/>
</dbReference>
<proteinExistence type="predicted"/>
<dbReference type="InterPro" id="IPR015915">
    <property type="entry name" value="Kelch-typ_b-propeller"/>
</dbReference>
<feature type="region of interest" description="Disordered" evidence="3">
    <location>
        <begin position="465"/>
        <end position="527"/>
    </location>
</feature>
<feature type="region of interest" description="Disordered" evidence="3">
    <location>
        <begin position="552"/>
        <end position="578"/>
    </location>
</feature>
<dbReference type="GO" id="GO:0005794">
    <property type="term" value="C:Golgi apparatus"/>
    <property type="evidence" value="ECO:0007669"/>
    <property type="project" value="TreeGrafter"/>
</dbReference>
<dbReference type="EMBL" id="GEGO01005652">
    <property type="protein sequence ID" value="JAR89752.1"/>
    <property type="molecule type" value="Transcribed_RNA"/>
</dbReference>
<organism evidence="4">
    <name type="scientific">Ixodes ricinus</name>
    <name type="common">Common tick</name>
    <name type="synonym">Acarus ricinus</name>
    <dbReference type="NCBI Taxonomy" id="34613"/>
    <lineage>
        <taxon>Eukaryota</taxon>
        <taxon>Metazoa</taxon>
        <taxon>Ecdysozoa</taxon>
        <taxon>Arthropoda</taxon>
        <taxon>Chelicerata</taxon>
        <taxon>Arachnida</taxon>
        <taxon>Acari</taxon>
        <taxon>Parasitiformes</taxon>
        <taxon>Ixodida</taxon>
        <taxon>Ixodoidea</taxon>
        <taxon>Ixodidae</taxon>
        <taxon>Ixodinae</taxon>
        <taxon>Ixodes</taxon>
    </lineage>
</organism>
<dbReference type="InterPro" id="IPR051568">
    <property type="entry name" value="LZTR1/Attractin"/>
</dbReference>
<dbReference type="AlphaFoldDB" id="A0A147BH25"/>
<feature type="region of interest" description="Disordered" evidence="3">
    <location>
        <begin position="13"/>
        <end position="33"/>
    </location>
</feature>
<evidence type="ECO:0000256" key="2">
    <source>
        <dbReference type="ARBA" id="ARBA00022737"/>
    </source>
</evidence>
<protein>
    <submittedName>
        <fullName evidence="4">Putative kelch motif proteinkelch motif protein</fullName>
    </submittedName>
</protein>
<name>A0A147BH25_IXORI</name>
<dbReference type="SUPFAM" id="SSF117281">
    <property type="entry name" value="Kelch motif"/>
    <property type="match status" value="2"/>
</dbReference>
<evidence type="ECO:0000256" key="1">
    <source>
        <dbReference type="ARBA" id="ARBA00022441"/>
    </source>
</evidence>
<feature type="region of interest" description="Disordered" evidence="3">
    <location>
        <begin position="346"/>
        <end position="367"/>
    </location>
</feature>
<feature type="compositionally biased region" description="Low complexity" evidence="3">
    <location>
        <begin position="13"/>
        <end position="22"/>
    </location>
</feature>
<accession>A0A147BH25</accession>
<keyword evidence="1" id="KW-0880">Kelch repeat</keyword>
<evidence type="ECO:0000256" key="3">
    <source>
        <dbReference type="SAM" id="MobiDB-lite"/>
    </source>
</evidence>
<dbReference type="Pfam" id="PF24681">
    <property type="entry name" value="Kelch_KLHDC2_KLHL20_DRC7"/>
    <property type="match status" value="1"/>
</dbReference>
<evidence type="ECO:0000313" key="4">
    <source>
        <dbReference type="EMBL" id="JAR89752.1"/>
    </source>
</evidence>
<sequence>MWSQVQAAAAAPLASSEAGPEEQQQRGCVPLAPSSRSKHAMCISQDGCFYLLAGRSANLPLKDLWRFDPVQSRWEEVRCRGSRPPCLQEHSIVSWKGKLYVFGGEIGFASTGETPLWIFDTGTSLWRKQQEQGRLGVSAGRHPTGRRGHTCVIYNGAMHLFGGYQDLKGSSAELWGFHFDTEQWELLSGGGAAVVGGSGNNGGNNGGWTDGSAAELGPAPRHSHTCVVHQGAMWIYGGLADLQERSDFWSYHFETGRWSRVRPSKGGPGELHGHAAVQAQGCMYLFGGEHQGTANNDLWRFHFASETWEKVVVEGNAPTPRCRHVALVNPSMPTWADRVRPSAADVDGDGLWSASQATSAGDGHPRRASFRFKVHPVSRLCSKRTGSQDEDEDRYAYGAQLASQVNLRSLKEKLSSSRLVRSISSGNYGVGIVRRDELQNLLDGGDSSAGGTPNLQPSTAIQKSLSSDAVLEPSDSESSTPRHQLHIAVRPLSEILPRNRDEDVVPGRLSPPPQSGRSRRMTSSQSLTTFSARGHNAVAPAVLGGGSCCCSPTTATTSPQEHQHSPCENDVGSMKAPATADRSDLLIDLESRSSAKLRQARRSTSSYTSFSTLSDGTGGSCLQTPVVELSHSVSHCSGYYSFAEDDPELQRDIVNFLTGNGPRTSRPVSLNAGRSSEDSAVLEMNTFSVAAQPGIQVVKQRARSWDRVSQRVPSGSSTAVVLRGSGQPRTHLIQAIKEESCHGTPVRVKLSSPSRARPEQHRWRLCFYVFGGSEQGAPGMYRQPISIWQLYI</sequence>
<reference evidence="4" key="1">
    <citation type="journal article" date="2018" name="PLoS Negl. Trop. Dis.">
        <title>Sialome diversity of ticks revealed by RNAseq of single tick salivary glands.</title>
        <authorList>
            <person name="Perner J."/>
            <person name="Kropackova S."/>
            <person name="Kopacek P."/>
            <person name="Ribeiro J.M."/>
        </authorList>
    </citation>
    <scope>NUCLEOTIDE SEQUENCE</scope>
    <source>
        <strain evidence="4">Siblings of single egg batch collected in Ceske Budejovice</strain>
        <tissue evidence="4">Salivary glands</tissue>
    </source>
</reference>
<dbReference type="Pfam" id="PF01344">
    <property type="entry name" value="Kelch_1"/>
    <property type="match status" value="1"/>
</dbReference>
<dbReference type="PANTHER" id="PTHR46376:SF1">
    <property type="entry name" value="LEUCINE-ZIPPER-LIKE TRANSCRIPTIONAL REGULATOR 1"/>
    <property type="match status" value="1"/>
</dbReference>
<dbReference type="Gene3D" id="2.120.10.80">
    <property type="entry name" value="Kelch-type beta propeller"/>
    <property type="match status" value="2"/>
</dbReference>
<dbReference type="InterPro" id="IPR006652">
    <property type="entry name" value="Kelch_1"/>
</dbReference>